<dbReference type="SUPFAM" id="SSF53901">
    <property type="entry name" value="Thiolase-like"/>
    <property type="match status" value="1"/>
</dbReference>
<dbReference type="STRING" id="403935.SAMN05216481_108197"/>
<accession>A0A1H9GC84</accession>
<dbReference type="PANTHER" id="PTHR11712">
    <property type="entry name" value="POLYKETIDE SYNTHASE-RELATED"/>
    <property type="match status" value="1"/>
</dbReference>
<keyword evidence="2 4" id="KW-0808">Transferase</keyword>
<sequence length="417" mass="41990">MGRGYGGGSAVTRADIAVTGLGAVTPAGAGVEETWRRVCAAAPTASRDAELAGLPVDFSCRAPEVEVADRARRRQLWRQDRFTRIALAAADEALRDARLDPSAWDGVRVGTAVGCSLGGAGTWEAEFARMRREGAEAVSPVVIPRLLPNMAAGEVALALGARGPSLAVSTACASGASALAVARDWLAAGLCDVVLAGGTEAAVTPLVVSGFQRAGALSARTGDPAAASRPFAADSDGFVMAEAAAVLVLERAADARARGVRPRALLAGCGTSTDALHPTAPHPEGRFAELAVTAALADADLGPGDVDHVNAHATSTPLGDAAEASMIARVFGHGPSVTSAKGVLGHSLGAAGAVEAVLTVLSIERSAVPPTANTDAPAPEFDIDLVTKAVREQRVGAAVSNSFGFGGHNVSVVLRAV</sequence>
<feature type="domain" description="Ketosynthase family 3 (KS3)" evidence="5">
    <location>
        <begin position="13"/>
        <end position="416"/>
    </location>
</feature>
<dbReference type="GO" id="GO:0030497">
    <property type="term" value="P:fatty acid elongation"/>
    <property type="evidence" value="ECO:0007669"/>
    <property type="project" value="UniProtKB-ARBA"/>
</dbReference>
<dbReference type="InterPro" id="IPR014030">
    <property type="entry name" value="Ketoacyl_synth_N"/>
</dbReference>
<dbReference type="Proteomes" id="UP000199055">
    <property type="component" value="Unassembled WGS sequence"/>
</dbReference>
<dbReference type="InterPro" id="IPR014031">
    <property type="entry name" value="Ketoacyl_synth_C"/>
</dbReference>
<evidence type="ECO:0000256" key="3">
    <source>
        <dbReference type="ARBA" id="ARBA00023315"/>
    </source>
</evidence>
<dbReference type="PROSITE" id="PS52004">
    <property type="entry name" value="KS3_2"/>
    <property type="match status" value="1"/>
</dbReference>
<dbReference type="InterPro" id="IPR020841">
    <property type="entry name" value="PKS_Beta-ketoAc_synthase_dom"/>
</dbReference>
<evidence type="ECO:0000259" key="5">
    <source>
        <dbReference type="PROSITE" id="PS52004"/>
    </source>
</evidence>
<evidence type="ECO:0000256" key="1">
    <source>
        <dbReference type="ARBA" id="ARBA00008467"/>
    </source>
</evidence>
<gene>
    <name evidence="6" type="ORF">SAMN05216481_108197</name>
</gene>
<comment type="similarity">
    <text evidence="1 4">Belongs to the thiolase-like superfamily. Beta-ketoacyl-ACP synthases family.</text>
</comment>
<dbReference type="InterPro" id="IPR000794">
    <property type="entry name" value="Beta-ketoacyl_synthase"/>
</dbReference>
<evidence type="ECO:0000256" key="2">
    <source>
        <dbReference type="ARBA" id="ARBA00022679"/>
    </source>
</evidence>
<dbReference type="FunFam" id="3.40.47.10:FF:000029">
    <property type="entry name" value="3-oxoacyl-[acyl-carrier-protein] synthase 1"/>
    <property type="match status" value="1"/>
</dbReference>
<dbReference type="CDD" id="cd00834">
    <property type="entry name" value="KAS_I_II"/>
    <property type="match status" value="1"/>
</dbReference>
<dbReference type="AlphaFoldDB" id="A0A1H9GC84"/>
<dbReference type="FunFam" id="3.40.47.10:FF:000018">
    <property type="entry name" value="3-oxoacyl-[acyl-carrier-protein] synthase 2"/>
    <property type="match status" value="1"/>
</dbReference>
<dbReference type="InterPro" id="IPR016039">
    <property type="entry name" value="Thiolase-like"/>
</dbReference>
<protein>
    <submittedName>
        <fullName evidence="6">3-oxoacyl-[acyl-carrier-protein] synthase II</fullName>
    </submittedName>
</protein>
<dbReference type="Gene3D" id="3.40.47.10">
    <property type="match status" value="2"/>
</dbReference>
<dbReference type="PANTHER" id="PTHR11712:SF347">
    <property type="entry name" value="BETA KETOACYL-ACYL CARRIER PROTEIN SYNTHASE"/>
    <property type="match status" value="1"/>
</dbReference>
<dbReference type="InterPro" id="IPR018201">
    <property type="entry name" value="Ketoacyl_synth_AS"/>
</dbReference>
<dbReference type="Pfam" id="PF00109">
    <property type="entry name" value="ketoacyl-synt"/>
    <property type="match status" value="1"/>
</dbReference>
<reference evidence="7" key="1">
    <citation type="submission" date="2016-10" db="EMBL/GenBank/DDBJ databases">
        <authorList>
            <person name="Varghese N."/>
            <person name="Submissions S."/>
        </authorList>
    </citation>
    <scope>NUCLEOTIDE SEQUENCE [LARGE SCALE GENOMIC DNA]</scope>
    <source>
        <strain evidence="7">CGMCC 4.3519</strain>
    </source>
</reference>
<organism evidence="6 7">
    <name type="scientific">Streptomyces radiopugnans</name>
    <dbReference type="NCBI Taxonomy" id="403935"/>
    <lineage>
        <taxon>Bacteria</taxon>
        <taxon>Bacillati</taxon>
        <taxon>Actinomycetota</taxon>
        <taxon>Actinomycetes</taxon>
        <taxon>Kitasatosporales</taxon>
        <taxon>Streptomycetaceae</taxon>
        <taxon>Streptomyces</taxon>
    </lineage>
</organism>
<name>A0A1H9GC84_9ACTN</name>
<evidence type="ECO:0000256" key="4">
    <source>
        <dbReference type="RuleBase" id="RU003694"/>
    </source>
</evidence>
<dbReference type="NCBIfam" id="NF005589">
    <property type="entry name" value="PRK07314.1"/>
    <property type="match status" value="1"/>
</dbReference>
<dbReference type="EMBL" id="FOET01000008">
    <property type="protein sequence ID" value="SEQ47378.1"/>
    <property type="molecule type" value="Genomic_DNA"/>
</dbReference>
<evidence type="ECO:0000313" key="7">
    <source>
        <dbReference type="Proteomes" id="UP000199055"/>
    </source>
</evidence>
<dbReference type="SMART" id="SM00825">
    <property type="entry name" value="PKS_KS"/>
    <property type="match status" value="1"/>
</dbReference>
<evidence type="ECO:0000313" key="6">
    <source>
        <dbReference type="EMBL" id="SEQ47378.1"/>
    </source>
</evidence>
<keyword evidence="3" id="KW-0012">Acyltransferase</keyword>
<proteinExistence type="inferred from homology"/>
<dbReference type="PROSITE" id="PS00606">
    <property type="entry name" value="KS3_1"/>
    <property type="match status" value="1"/>
</dbReference>
<dbReference type="GO" id="GO:0004315">
    <property type="term" value="F:3-oxoacyl-[acyl-carrier-protein] synthase activity"/>
    <property type="evidence" value="ECO:0007669"/>
    <property type="project" value="InterPro"/>
</dbReference>
<dbReference type="Pfam" id="PF02801">
    <property type="entry name" value="Ketoacyl-synt_C"/>
    <property type="match status" value="1"/>
</dbReference>
<keyword evidence="7" id="KW-1185">Reference proteome</keyword>